<feature type="region of interest" description="Disordered" evidence="1">
    <location>
        <begin position="281"/>
        <end position="334"/>
    </location>
</feature>
<evidence type="ECO:0000313" key="3">
    <source>
        <dbReference type="EMBL" id="CAG6724692.1"/>
    </source>
</evidence>
<protein>
    <submittedName>
        <fullName evidence="3">Uncharacterized protein</fullName>
    </submittedName>
</protein>
<feature type="compositionally biased region" description="Polar residues" evidence="1">
    <location>
        <begin position="320"/>
        <end position="329"/>
    </location>
</feature>
<feature type="compositionally biased region" description="Polar residues" evidence="1">
    <location>
        <begin position="20"/>
        <end position="32"/>
    </location>
</feature>
<dbReference type="EMBL" id="HBUF01368138">
    <property type="protein sequence ID" value="CAG6724692.1"/>
    <property type="molecule type" value="Transcribed_RNA"/>
</dbReference>
<feature type="compositionally biased region" description="Polar residues" evidence="1">
    <location>
        <begin position="383"/>
        <end position="396"/>
    </location>
</feature>
<keyword evidence="2" id="KW-0812">Transmembrane</keyword>
<dbReference type="AlphaFoldDB" id="A0A8D8VMT9"/>
<feature type="compositionally biased region" description="Low complexity" evidence="1">
    <location>
        <begin position="282"/>
        <end position="291"/>
    </location>
</feature>
<keyword evidence="2" id="KW-0472">Membrane</keyword>
<feature type="region of interest" description="Disordered" evidence="1">
    <location>
        <begin position="1"/>
        <end position="32"/>
    </location>
</feature>
<evidence type="ECO:0000256" key="2">
    <source>
        <dbReference type="SAM" id="Phobius"/>
    </source>
</evidence>
<feature type="compositionally biased region" description="Low complexity" evidence="1">
    <location>
        <begin position="1"/>
        <end position="15"/>
    </location>
</feature>
<feature type="region of interest" description="Disordered" evidence="1">
    <location>
        <begin position="378"/>
        <end position="457"/>
    </location>
</feature>
<dbReference type="EMBL" id="HBUF01368139">
    <property type="protein sequence ID" value="CAG6724694.1"/>
    <property type="molecule type" value="Transcribed_RNA"/>
</dbReference>
<reference evidence="3" key="1">
    <citation type="submission" date="2021-05" db="EMBL/GenBank/DDBJ databases">
        <authorList>
            <person name="Alioto T."/>
            <person name="Alioto T."/>
            <person name="Gomez Garrido J."/>
        </authorList>
    </citation>
    <scope>NUCLEOTIDE SEQUENCE</scope>
</reference>
<feature type="region of interest" description="Disordered" evidence="1">
    <location>
        <begin position="86"/>
        <end position="146"/>
    </location>
</feature>
<organism evidence="3">
    <name type="scientific">Cacopsylla melanoneura</name>
    <dbReference type="NCBI Taxonomy" id="428564"/>
    <lineage>
        <taxon>Eukaryota</taxon>
        <taxon>Metazoa</taxon>
        <taxon>Ecdysozoa</taxon>
        <taxon>Arthropoda</taxon>
        <taxon>Hexapoda</taxon>
        <taxon>Insecta</taxon>
        <taxon>Pterygota</taxon>
        <taxon>Neoptera</taxon>
        <taxon>Paraneoptera</taxon>
        <taxon>Hemiptera</taxon>
        <taxon>Sternorrhyncha</taxon>
        <taxon>Psylloidea</taxon>
        <taxon>Psyllidae</taxon>
        <taxon>Psyllinae</taxon>
        <taxon>Cacopsylla</taxon>
    </lineage>
</organism>
<feature type="transmembrane region" description="Helical" evidence="2">
    <location>
        <begin position="464"/>
        <end position="493"/>
    </location>
</feature>
<accession>A0A8D8VMT9</accession>
<evidence type="ECO:0000256" key="1">
    <source>
        <dbReference type="SAM" id="MobiDB-lite"/>
    </source>
</evidence>
<keyword evidence="2" id="KW-1133">Transmembrane helix</keyword>
<proteinExistence type="predicted"/>
<name>A0A8D8VMT9_9HEMI</name>
<feature type="compositionally biased region" description="Polar residues" evidence="1">
    <location>
        <begin position="125"/>
        <end position="146"/>
    </location>
</feature>
<feature type="transmembrane region" description="Helical" evidence="2">
    <location>
        <begin position="505"/>
        <end position="527"/>
    </location>
</feature>
<sequence length="533" mass="58661">MDSSSDSLEGLSVSGFGTGVMTNDLTNDSQGTYCELGENSQHLESQDLFGSQTSSLSSVLECSNPNMKRQSENDFSIITTASTPLTKRIKGVTQKEDRRRSSTSGAGEHYQKTRKISTADHSDIVETSDSGSQPQQNNGTIFISSASGDHSQLMGLSQLDTQLKLPNNGSDELNLSQIDTQLKLNNDVEELGEEPQLPASWSSSNALNHTSELHNMSSNSYNSHQIQATKLTERWENKKVVSKTYSVHAVATIKEVRCEATNQILSMQLLEFSCVQPNTNNSSPFVSKSSPSGGGGVGRDSLSSGSVYSMKDGPFPLKGSTHNQRMSNVSSSSELPSSAASLAVRLLHRQLQKDSISHPISCSNCHYEYKSPLPLPPPISTPDLVSSGTDHNSSSVCEDELNKTDNQLNFPPPARAPRQRKHKPVPPLDEEEENETLVSKSDDKDNKKRTSSSSSPSFSSFGSFFLFILLFFPILFIFFLFLLLFLLFLFLLIVLSFFSTFHYNYYLTGSVCFSLAPYGKSFCLIFVDWTKFI</sequence>
<dbReference type="EMBL" id="HBUF01368137">
    <property type="protein sequence ID" value="CAG6724690.1"/>
    <property type="molecule type" value="Transcribed_RNA"/>
</dbReference>